<dbReference type="SMART" id="SM00388">
    <property type="entry name" value="HisKA"/>
    <property type="match status" value="1"/>
</dbReference>
<dbReference type="Gene3D" id="3.30.565.10">
    <property type="entry name" value="Histidine kinase-like ATPase, C-terminal domain"/>
    <property type="match status" value="1"/>
</dbReference>
<feature type="compositionally biased region" description="Basic and acidic residues" evidence="6">
    <location>
        <begin position="523"/>
        <end position="533"/>
    </location>
</feature>
<dbReference type="PROSITE" id="PS50109">
    <property type="entry name" value="HIS_KIN"/>
    <property type="match status" value="1"/>
</dbReference>
<evidence type="ECO:0000256" key="3">
    <source>
        <dbReference type="ARBA" id="ARBA00022553"/>
    </source>
</evidence>
<keyword evidence="5 8" id="KW-0418">Kinase</keyword>
<dbReference type="GO" id="GO:0005886">
    <property type="term" value="C:plasma membrane"/>
    <property type="evidence" value="ECO:0007669"/>
    <property type="project" value="TreeGrafter"/>
</dbReference>
<dbReference type="InterPro" id="IPR003661">
    <property type="entry name" value="HisK_dim/P_dom"/>
</dbReference>
<dbReference type="EMBL" id="QGMK01000815">
    <property type="protein sequence ID" value="TVY78234.1"/>
    <property type="molecule type" value="Genomic_DNA"/>
</dbReference>
<dbReference type="InterPro" id="IPR036890">
    <property type="entry name" value="HATPase_C_sf"/>
</dbReference>
<dbReference type="PANTHER" id="PTHR43047:SF72">
    <property type="entry name" value="OSMOSENSING HISTIDINE PROTEIN KINASE SLN1"/>
    <property type="match status" value="1"/>
</dbReference>
<dbReference type="InterPro" id="IPR036097">
    <property type="entry name" value="HisK_dim/P_sf"/>
</dbReference>
<dbReference type="SUPFAM" id="SSF55874">
    <property type="entry name" value="ATPase domain of HSP90 chaperone/DNA topoisomerase II/histidine kinase"/>
    <property type="match status" value="1"/>
</dbReference>
<evidence type="ECO:0000259" key="7">
    <source>
        <dbReference type="PROSITE" id="PS50109"/>
    </source>
</evidence>
<dbReference type="GO" id="GO:0009927">
    <property type="term" value="F:histidine phosphotransfer kinase activity"/>
    <property type="evidence" value="ECO:0007669"/>
    <property type="project" value="TreeGrafter"/>
</dbReference>
<evidence type="ECO:0000313" key="9">
    <source>
        <dbReference type="Proteomes" id="UP000469558"/>
    </source>
</evidence>
<keyword evidence="9" id="KW-1185">Reference proteome</keyword>
<accession>A0A8T9C2M1</accession>
<dbReference type="Pfam" id="PF02518">
    <property type="entry name" value="HATPase_c"/>
    <property type="match status" value="1"/>
</dbReference>
<evidence type="ECO:0000256" key="6">
    <source>
        <dbReference type="SAM" id="MobiDB-lite"/>
    </source>
</evidence>
<dbReference type="InterPro" id="IPR004358">
    <property type="entry name" value="Sig_transdc_His_kin-like_C"/>
</dbReference>
<dbReference type="InterPro" id="IPR003594">
    <property type="entry name" value="HATPase_dom"/>
</dbReference>
<feature type="compositionally biased region" description="Basic and acidic residues" evidence="6">
    <location>
        <begin position="426"/>
        <end position="439"/>
    </location>
</feature>
<gene>
    <name evidence="8" type="primary">luxQ_2</name>
    <name evidence="8" type="ORF">LSUE1_G006728</name>
</gene>
<feature type="compositionally biased region" description="Polar residues" evidence="6">
    <location>
        <begin position="308"/>
        <end position="323"/>
    </location>
</feature>
<name>A0A8T9C2M1_9HELO</name>
<dbReference type="Gene3D" id="1.10.287.130">
    <property type="match status" value="1"/>
</dbReference>
<comment type="caution">
    <text evidence="8">The sequence shown here is derived from an EMBL/GenBank/DDBJ whole genome shotgun (WGS) entry which is preliminary data.</text>
</comment>
<dbReference type="Proteomes" id="UP000469558">
    <property type="component" value="Unassembled WGS sequence"/>
</dbReference>
<sequence>MPKSATLTARERELYRYYQPDDAPTTPDEKHVPKASSDPCLTAFAQLGALRLNTKRGLITLSTGSAEFIIAESGQALSLQQDDDENDRLWHGVGTFKCPTSTHITIGSEVVNHFCRTGDHYLVVNDATKDDVYKDKCVVKEDPHVTFMAAVPLRTPYSSTIIGHYVAVDDKPRDGLSEKEIQFLLDLGITIMDYLEAGLIKRKQYRAERMIKAMSLFIEGKSTLRDWWLKLGHKYQQVSQKRHKSTVALTQLADAEFGVQEPAANLSKGLDDWPGEDSLPQTPSSSTPSRAGLDVGDGRPMLPRGESHVTSSSETTGQTTLVSRSWKDRNSSVTTFDTLTEPTTVDHSNRHSVSFDLPPHQLSGDVSKELQDALLSSDLKGVFSRSSNLIREAIGVEGVVFFDASVGSFGGSADKNNEERAPGAFHVDKATSSEDEFGRRPSVPDLDINGLSASESTQHIDESPEKCCNVLGFSTRRRSSVRGHQPSEEHGRLPESIMRRLLKRYPHGKIFNFDEDGAYSSGDSDHTSGRESEPNSDLLKPSSQDLKARRKRLSKEAEAKAILSVVPGARSVFWFPLWDNNRERWFAGTLVYSTSPTRILCPQEDLTYLAAFGNSTMAEVARLSAQALDKMKSDFISSISHELRSPLHGVLASVEFLQETSMTEDQEDMVNNIHASGKVLLDTINHVLDFSKVNRKTKNKSRISKFGGRRKKKIFKQQQPVDNDAEDAADMCVLSEEVIESIYAGHSVSKSVLDPSSKFKRNSSIISKDLPLTIITDIGFHPSWTFDMDPGAWSRILMNLFGNAMKYTKSGFIKVSLGIENETTSRNKKALSTLVLKVKDSGKGISKEFLKHRLYKPFTQEDSLATGAGLGLSIVRHIIQDLGGQIDFSSEQGSGTEATVRIPLTATSTPTNPDGPNYVAKVKEVTKGFKYSLESFDKYPDIAETPTGILSAEVEAAMLLKSSIQTLMTGWFDMELSTTSAAETSTDVVVIMESGLGERSVKDILQSYKHDAPTKSGKSVALVLCNAYHPGPKMHSCESFQIFYIQQP</sequence>
<organism evidence="8 9">
    <name type="scientific">Lachnellula suecica</name>
    <dbReference type="NCBI Taxonomy" id="602035"/>
    <lineage>
        <taxon>Eukaryota</taxon>
        <taxon>Fungi</taxon>
        <taxon>Dikarya</taxon>
        <taxon>Ascomycota</taxon>
        <taxon>Pezizomycotina</taxon>
        <taxon>Leotiomycetes</taxon>
        <taxon>Helotiales</taxon>
        <taxon>Lachnaceae</taxon>
        <taxon>Lachnellula</taxon>
    </lineage>
</organism>
<dbReference type="SUPFAM" id="SSF55781">
    <property type="entry name" value="GAF domain-like"/>
    <property type="match status" value="1"/>
</dbReference>
<dbReference type="PRINTS" id="PR00344">
    <property type="entry name" value="BCTRLSENSOR"/>
</dbReference>
<keyword evidence="3" id="KW-0597">Phosphoprotein</keyword>
<dbReference type="InterPro" id="IPR005467">
    <property type="entry name" value="His_kinase_dom"/>
</dbReference>
<feature type="region of interest" description="Disordered" evidence="6">
    <location>
        <begin position="516"/>
        <end position="545"/>
    </location>
</feature>
<dbReference type="FunFam" id="1.10.287.130:FF:000023">
    <property type="entry name" value="Sensor histidine kinase/response regulator, putative"/>
    <property type="match status" value="1"/>
</dbReference>
<dbReference type="PANTHER" id="PTHR43047">
    <property type="entry name" value="TWO-COMPONENT HISTIDINE PROTEIN KINASE"/>
    <property type="match status" value="1"/>
</dbReference>
<feature type="region of interest" description="Disordered" evidence="6">
    <location>
        <begin position="426"/>
        <end position="463"/>
    </location>
</feature>
<evidence type="ECO:0000256" key="1">
    <source>
        <dbReference type="ARBA" id="ARBA00000085"/>
    </source>
</evidence>
<dbReference type="EC" id="2.7.13.3" evidence="2"/>
<dbReference type="Pfam" id="PF00512">
    <property type="entry name" value="HisKA"/>
    <property type="match status" value="1"/>
</dbReference>
<comment type="catalytic activity">
    <reaction evidence="1">
        <text>ATP + protein L-histidine = ADP + protein N-phospho-L-histidine.</text>
        <dbReference type="EC" id="2.7.13.3"/>
    </reaction>
</comment>
<dbReference type="CDD" id="cd00082">
    <property type="entry name" value="HisKA"/>
    <property type="match status" value="1"/>
</dbReference>
<evidence type="ECO:0000256" key="4">
    <source>
        <dbReference type="ARBA" id="ARBA00022679"/>
    </source>
</evidence>
<dbReference type="SUPFAM" id="SSF47384">
    <property type="entry name" value="Homodimeric domain of signal transducing histidine kinase"/>
    <property type="match status" value="1"/>
</dbReference>
<reference evidence="8 9" key="1">
    <citation type="submission" date="2018-05" db="EMBL/GenBank/DDBJ databases">
        <title>Genome sequencing and assembly of the regulated plant pathogen Lachnellula willkommii and related sister species for the development of diagnostic species identification markers.</title>
        <authorList>
            <person name="Giroux E."/>
            <person name="Bilodeau G."/>
        </authorList>
    </citation>
    <scope>NUCLEOTIDE SEQUENCE [LARGE SCALE GENOMIC DNA]</scope>
    <source>
        <strain evidence="8 9">CBS 268.59</strain>
    </source>
</reference>
<feature type="domain" description="Histidine kinase" evidence="7">
    <location>
        <begin position="638"/>
        <end position="906"/>
    </location>
</feature>
<dbReference type="OrthoDB" id="303614at2759"/>
<protein>
    <recommendedName>
        <fullName evidence="2">histidine kinase</fullName>
        <ecNumber evidence="2">2.7.13.3</ecNumber>
    </recommendedName>
</protein>
<evidence type="ECO:0000256" key="2">
    <source>
        <dbReference type="ARBA" id="ARBA00012438"/>
    </source>
</evidence>
<dbReference type="AlphaFoldDB" id="A0A8T9C2M1"/>
<feature type="region of interest" description="Disordered" evidence="6">
    <location>
        <begin position="265"/>
        <end position="326"/>
    </location>
</feature>
<evidence type="ECO:0000256" key="5">
    <source>
        <dbReference type="ARBA" id="ARBA00022777"/>
    </source>
</evidence>
<keyword evidence="4" id="KW-0808">Transferase</keyword>
<dbReference type="SMART" id="SM00387">
    <property type="entry name" value="HATPase_c"/>
    <property type="match status" value="1"/>
</dbReference>
<evidence type="ECO:0000313" key="8">
    <source>
        <dbReference type="EMBL" id="TVY78234.1"/>
    </source>
</evidence>
<dbReference type="GO" id="GO:0000155">
    <property type="term" value="F:phosphorelay sensor kinase activity"/>
    <property type="evidence" value="ECO:0007669"/>
    <property type="project" value="InterPro"/>
</dbReference>
<proteinExistence type="predicted"/>